<protein>
    <submittedName>
        <fullName evidence="2">Uncharacterized protein</fullName>
    </submittedName>
</protein>
<gene>
    <name evidence="2" type="ORF">Alo02nite_80730</name>
</gene>
<organism evidence="2 3">
    <name type="scientific">Actinoplanes lobatus</name>
    <dbReference type="NCBI Taxonomy" id="113568"/>
    <lineage>
        <taxon>Bacteria</taxon>
        <taxon>Bacillati</taxon>
        <taxon>Actinomycetota</taxon>
        <taxon>Actinomycetes</taxon>
        <taxon>Micromonosporales</taxon>
        <taxon>Micromonosporaceae</taxon>
        <taxon>Actinoplanes</taxon>
    </lineage>
</organism>
<accession>A0ABQ4AW16</accession>
<dbReference type="EMBL" id="BOMP01000156">
    <property type="protein sequence ID" value="GIE45175.1"/>
    <property type="molecule type" value="Genomic_DNA"/>
</dbReference>
<comment type="caution">
    <text evidence="2">The sequence shown here is derived from an EMBL/GenBank/DDBJ whole genome shotgun (WGS) entry which is preliminary data.</text>
</comment>
<keyword evidence="3" id="KW-1185">Reference proteome</keyword>
<name>A0ABQ4AW16_9ACTN</name>
<evidence type="ECO:0000256" key="1">
    <source>
        <dbReference type="SAM" id="MobiDB-lite"/>
    </source>
</evidence>
<evidence type="ECO:0000313" key="3">
    <source>
        <dbReference type="Proteomes" id="UP000631312"/>
    </source>
</evidence>
<proteinExistence type="predicted"/>
<evidence type="ECO:0000313" key="2">
    <source>
        <dbReference type="EMBL" id="GIE45175.1"/>
    </source>
</evidence>
<reference evidence="2 3" key="1">
    <citation type="submission" date="2021-01" db="EMBL/GenBank/DDBJ databases">
        <title>Whole genome shotgun sequence of Actinoplanes lobatus NBRC 12513.</title>
        <authorList>
            <person name="Komaki H."/>
            <person name="Tamura T."/>
        </authorList>
    </citation>
    <scope>NUCLEOTIDE SEQUENCE [LARGE SCALE GENOMIC DNA]</scope>
    <source>
        <strain evidence="2 3">NBRC 12513</strain>
    </source>
</reference>
<feature type="region of interest" description="Disordered" evidence="1">
    <location>
        <begin position="1"/>
        <end position="26"/>
    </location>
</feature>
<dbReference type="Proteomes" id="UP000631312">
    <property type="component" value="Unassembled WGS sequence"/>
</dbReference>
<sequence>MRYPLPSQRLRRRRGGTGCQQQTSAKRSAGVHVLKLEIISTDGPTKVREIASIYLGAHDEALNGGAEERAGATRRLYQTHRTEIMICSEPGKIK</sequence>